<evidence type="ECO:0000256" key="3">
    <source>
        <dbReference type="ARBA" id="ARBA00007592"/>
    </source>
</evidence>
<dbReference type="InterPro" id="IPR002220">
    <property type="entry name" value="DapA-like"/>
</dbReference>
<dbReference type="Gene3D" id="3.20.20.70">
    <property type="entry name" value="Aldolase class I"/>
    <property type="match status" value="1"/>
</dbReference>
<dbReference type="GO" id="GO:0005829">
    <property type="term" value="C:cytosol"/>
    <property type="evidence" value="ECO:0007669"/>
    <property type="project" value="TreeGrafter"/>
</dbReference>
<reference evidence="16" key="1">
    <citation type="journal article" date="2021" name="PeerJ">
        <title>Extensive microbial diversity within the chicken gut microbiome revealed by metagenomics and culture.</title>
        <authorList>
            <person name="Gilroy R."/>
            <person name="Ravi A."/>
            <person name="Getino M."/>
            <person name="Pursley I."/>
            <person name="Horton D.L."/>
            <person name="Alikhan N.F."/>
            <person name="Baker D."/>
            <person name="Gharbi K."/>
            <person name="Hall N."/>
            <person name="Watson M."/>
            <person name="Adriaenssens E.M."/>
            <person name="Foster-Nyarko E."/>
            <person name="Jarju S."/>
            <person name="Secka A."/>
            <person name="Antonio M."/>
            <person name="Oren A."/>
            <person name="Chaudhuri R.R."/>
            <person name="La Ragione R."/>
            <person name="Hildebrand F."/>
            <person name="Pallen M.J."/>
        </authorList>
    </citation>
    <scope>NUCLEOTIDE SEQUENCE</scope>
    <source>
        <strain evidence="16">14324</strain>
    </source>
</reference>
<keyword evidence="5 12" id="KW-0963">Cytoplasm</keyword>
<evidence type="ECO:0000256" key="9">
    <source>
        <dbReference type="ARBA" id="ARBA00023239"/>
    </source>
</evidence>
<dbReference type="Pfam" id="PF00701">
    <property type="entry name" value="DHDPS"/>
    <property type="match status" value="1"/>
</dbReference>
<dbReference type="SUPFAM" id="SSF51569">
    <property type="entry name" value="Aldolase"/>
    <property type="match status" value="1"/>
</dbReference>
<dbReference type="GO" id="GO:0019877">
    <property type="term" value="P:diaminopimelate biosynthetic process"/>
    <property type="evidence" value="ECO:0007669"/>
    <property type="project" value="UniProtKB-UniRule"/>
</dbReference>
<evidence type="ECO:0000256" key="2">
    <source>
        <dbReference type="ARBA" id="ARBA00005120"/>
    </source>
</evidence>
<dbReference type="GO" id="GO:0008840">
    <property type="term" value="F:4-hydroxy-tetrahydrodipicolinate synthase activity"/>
    <property type="evidence" value="ECO:0007669"/>
    <property type="project" value="UniProtKB-UniRule"/>
</dbReference>
<feature type="site" description="Part of a proton relay during catalysis" evidence="12">
    <location>
        <position position="46"/>
    </location>
</feature>
<feature type="active site" description="Schiff-base intermediate with substrate" evidence="12 14">
    <location>
        <position position="165"/>
    </location>
</feature>
<keyword evidence="10 12" id="KW-0704">Schiff base</keyword>
<dbReference type="EMBL" id="DXBU01000127">
    <property type="protein sequence ID" value="HIZ22957.1"/>
    <property type="molecule type" value="Genomic_DNA"/>
</dbReference>
<evidence type="ECO:0000256" key="12">
    <source>
        <dbReference type="HAMAP-Rule" id="MF_00418"/>
    </source>
</evidence>
<feature type="site" description="Part of a proton relay during catalysis" evidence="12">
    <location>
        <position position="109"/>
    </location>
</feature>
<reference evidence="16" key="2">
    <citation type="submission" date="2021-04" db="EMBL/GenBank/DDBJ databases">
        <authorList>
            <person name="Gilroy R."/>
        </authorList>
    </citation>
    <scope>NUCLEOTIDE SEQUENCE</scope>
    <source>
        <strain evidence="16">14324</strain>
    </source>
</reference>
<evidence type="ECO:0000256" key="4">
    <source>
        <dbReference type="ARBA" id="ARBA00012086"/>
    </source>
</evidence>
<dbReference type="InterPro" id="IPR020625">
    <property type="entry name" value="Schiff_base-form_aldolases_AS"/>
</dbReference>
<proteinExistence type="inferred from homology"/>
<evidence type="ECO:0000313" key="17">
    <source>
        <dbReference type="Proteomes" id="UP000824041"/>
    </source>
</evidence>
<evidence type="ECO:0000256" key="5">
    <source>
        <dbReference type="ARBA" id="ARBA00022490"/>
    </source>
</evidence>
<evidence type="ECO:0000256" key="8">
    <source>
        <dbReference type="ARBA" id="ARBA00023154"/>
    </source>
</evidence>
<dbReference type="InterPro" id="IPR005263">
    <property type="entry name" value="DapA"/>
</dbReference>
<dbReference type="PROSITE" id="PS00665">
    <property type="entry name" value="DHDPS_1"/>
    <property type="match status" value="1"/>
</dbReference>
<comment type="catalytic activity">
    <reaction evidence="11 12">
        <text>L-aspartate 4-semialdehyde + pyruvate = (2S,4S)-4-hydroxy-2,3,4,5-tetrahydrodipicolinate + H2O + H(+)</text>
        <dbReference type="Rhea" id="RHEA:34171"/>
        <dbReference type="ChEBI" id="CHEBI:15361"/>
        <dbReference type="ChEBI" id="CHEBI:15377"/>
        <dbReference type="ChEBI" id="CHEBI:15378"/>
        <dbReference type="ChEBI" id="CHEBI:67139"/>
        <dbReference type="ChEBI" id="CHEBI:537519"/>
        <dbReference type="EC" id="4.3.3.7"/>
    </reaction>
</comment>
<keyword evidence="7 12" id="KW-0220">Diaminopimelate biosynthesis</keyword>
<comment type="subunit">
    <text evidence="12">Homotetramer; dimer of dimers.</text>
</comment>
<organism evidence="16 17">
    <name type="scientific">Candidatus Blautia faecigallinarum</name>
    <dbReference type="NCBI Taxonomy" id="2838488"/>
    <lineage>
        <taxon>Bacteria</taxon>
        <taxon>Bacillati</taxon>
        <taxon>Bacillota</taxon>
        <taxon>Clostridia</taxon>
        <taxon>Lachnospirales</taxon>
        <taxon>Lachnospiraceae</taxon>
        <taxon>Blautia</taxon>
    </lineage>
</organism>
<keyword evidence="9 12" id="KW-0456">Lyase</keyword>
<evidence type="ECO:0000256" key="1">
    <source>
        <dbReference type="ARBA" id="ARBA00003294"/>
    </source>
</evidence>
<dbReference type="Proteomes" id="UP000824041">
    <property type="component" value="Unassembled WGS sequence"/>
</dbReference>
<dbReference type="AlphaFoldDB" id="A0A9D2DTF4"/>
<dbReference type="PIRSF" id="PIRSF001365">
    <property type="entry name" value="DHDPS"/>
    <property type="match status" value="1"/>
</dbReference>
<dbReference type="HAMAP" id="MF_00418">
    <property type="entry name" value="DapA"/>
    <property type="match status" value="1"/>
</dbReference>
<dbReference type="CDD" id="cd00950">
    <property type="entry name" value="DHDPS"/>
    <property type="match status" value="1"/>
</dbReference>
<protein>
    <recommendedName>
        <fullName evidence="4 12">4-hydroxy-tetrahydrodipicolinate synthase</fullName>
        <shortName evidence="12">HTPA synthase</shortName>
        <ecNumber evidence="4 12">4.3.3.7</ecNumber>
    </recommendedName>
</protein>
<dbReference type="SMART" id="SM01130">
    <property type="entry name" value="DHDPS"/>
    <property type="match status" value="1"/>
</dbReference>
<comment type="caution">
    <text evidence="16">The sequence shown here is derived from an EMBL/GenBank/DDBJ whole genome shotgun (WGS) entry which is preliminary data.</text>
</comment>
<dbReference type="InterPro" id="IPR013785">
    <property type="entry name" value="Aldolase_TIM"/>
</dbReference>
<name>A0A9D2DTF4_9FIRM</name>
<evidence type="ECO:0000256" key="6">
    <source>
        <dbReference type="ARBA" id="ARBA00022605"/>
    </source>
</evidence>
<comment type="function">
    <text evidence="1 12">Catalyzes the condensation of (S)-aspartate-beta-semialdehyde [(S)-ASA] and pyruvate to 4-hydroxy-tetrahydrodipicolinate (HTPA).</text>
</comment>
<comment type="similarity">
    <text evidence="3 12 13">Belongs to the DapA family.</text>
</comment>
<feature type="binding site" evidence="12 15">
    <location>
        <position position="207"/>
    </location>
    <ligand>
        <name>pyruvate</name>
        <dbReference type="ChEBI" id="CHEBI:15361"/>
    </ligand>
</feature>
<evidence type="ECO:0000256" key="14">
    <source>
        <dbReference type="PIRSR" id="PIRSR001365-1"/>
    </source>
</evidence>
<dbReference type="PANTHER" id="PTHR12128">
    <property type="entry name" value="DIHYDRODIPICOLINATE SYNTHASE"/>
    <property type="match status" value="1"/>
</dbReference>
<accession>A0A9D2DTF4</accession>
<sequence>MAIFRGAGVAIVTPMYDDGKVNYDKLGELIEFQIANGTDAIIICGTTGESSTLTHGEHLQAIHYTIEKAAKRIPVIAGTGSNCTETAIMLSKEAASYGADALLLVTPYYNKATQKGLIAHYTAIANEVPDTPIIMYNVPSRTGCNLQPATVVSLAKNVKNIVGIKAASGDLSQIAKMMSMADGCLELYSGNDDQVLPILSLGGLGVISVLSNVAPRQTHDMVMKFLEGDTAGAAKIQLDAIPLISALFCEVNPIPVKTALNLMGMEVGPLRMPLTEMEDANKEVLKKAMKDFGITLA</sequence>
<evidence type="ECO:0000256" key="10">
    <source>
        <dbReference type="ARBA" id="ARBA00023270"/>
    </source>
</evidence>
<dbReference type="EC" id="4.3.3.7" evidence="4 12"/>
<evidence type="ECO:0000313" key="16">
    <source>
        <dbReference type="EMBL" id="HIZ22957.1"/>
    </source>
</evidence>
<keyword evidence="6 12" id="KW-0028">Amino-acid biosynthesis</keyword>
<comment type="subcellular location">
    <subcellularLocation>
        <location evidence="12">Cytoplasm</location>
    </subcellularLocation>
</comment>
<dbReference type="PANTHER" id="PTHR12128:SF66">
    <property type="entry name" value="4-HYDROXY-2-OXOGLUTARATE ALDOLASE, MITOCHONDRIAL"/>
    <property type="match status" value="1"/>
</dbReference>
<dbReference type="NCBIfam" id="TIGR00674">
    <property type="entry name" value="dapA"/>
    <property type="match status" value="1"/>
</dbReference>
<evidence type="ECO:0000256" key="15">
    <source>
        <dbReference type="PIRSR" id="PIRSR001365-2"/>
    </source>
</evidence>
<evidence type="ECO:0000256" key="7">
    <source>
        <dbReference type="ARBA" id="ARBA00022915"/>
    </source>
</evidence>
<evidence type="ECO:0000256" key="11">
    <source>
        <dbReference type="ARBA" id="ARBA00047836"/>
    </source>
</evidence>
<dbReference type="PROSITE" id="PS00666">
    <property type="entry name" value="DHDPS_2"/>
    <property type="match status" value="1"/>
</dbReference>
<dbReference type="InterPro" id="IPR020624">
    <property type="entry name" value="Schiff_base-form_aldolases_CS"/>
</dbReference>
<comment type="pathway">
    <text evidence="2 12">Amino-acid biosynthesis; L-lysine biosynthesis via DAP pathway; (S)-tetrahydrodipicolinate from L-aspartate: step 3/4.</text>
</comment>
<gene>
    <name evidence="12 16" type="primary">dapA</name>
    <name evidence="16" type="ORF">IAA21_09215</name>
</gene>
<dbReference type="PRINTS" id="PR00146">
    <property type="entry name" value="DHPICSNTHASE"/>
</dbReference>
<keyword evidence="8 12" id="KW-0457">Lysine biosynthesis</keyword>
<evidence type="ECO:0000256" key="13">
    <source>
        <dbReference type="PIRNR" id="PIRNR001365"/>
    </source>
</evidence>
<feature type="binding site" evidence="12 15">
    <location>
        <position position="47"/>
    </location>
    <ligand>
        <name>pyruvate</name>
        <dbReference type="ChEBI" id="CHEBI:15361"/>
    </ligand>
</feature>
<comment type="caution">
    <text evidence="12">Was originally thought to be a dihydrodipicolinate synthase (DHDPS), catalyzing the condensation of (S)-aspartate-beta-semialdehyde [(S)-ASA] and pyruvate to dihydrodipicolinate (DHDP). However, it was shown in E.coli that the product of the enzymatic reaction is not dihydrodipicolinate but in fact (4S)-4-hydroxy-2,3,4,5-tetrahydro-(2S)-dipicolinic acid (HTPA), and that the consecutive dehydration reaction leading to DHDP is not spontaneous but catalyzed by DapB.</text>
</comment>
<feature type="active site" description="Proton donor/acceptor" evidence="12 14">
    <location>
        <position position="136"/>
    </location>
</feature>
<dbReference type="GO" id="GO:0009089">
    <property type="term" value="P:lysine biosynthetic process via diaminopimelate"/>
    <property type="evidence" value="ECO:0007669"/>
    <property type="project" value="UniProtKB-UniRule"/>
</dbReference>